<dbReference type="GO" id="GO:0120147">
    <property type="term" value="F:formylglycine-generating oxidase activity"/>
    <property type="evidence" value="ECO:0007669"/>
    <property type="project" value="TreeGrafter"/>
</dbReference>
<proteinExistence type="predicted"/>
<reference evidence="3" key="1">
    <citation type="submission" date="2016-10" db="EMBL/GenBank/DDBJ databases">
        <authorList>
            <person name="Varghese N."/>
            <person name="Submissions S."/>
        </authorList>
    </citation>
    <scope>NUCLEOTIDE SEQUENCE [LARGE SCALE GENOMIC DNA]</scope>
    <source>
        <strain evidence="3">Nm69</strain>
    </source>
</reference>
<dbReference type="GO" id="GO:0007165">
    <property type="term" value="P:signal transduction"/>
    <property type="evidence" value="ECO:0007669"/>
    <property type="project" value="InterPro"/>
</dbReference>
<sequence>MSDIFLCYSKKDAAIANRLVEQLQAESWSVFIDRNTHVGRRWHKEIERELHTARAVVVLWSAQSRDSDYVLEEAEYGKRKDILFPALIESIELTYGFGRIQTAKLTDWEDGADHVGLTDLLTPLRLHLNGHAPEPSIIAVQPQQIVTSSLPEPGRIFRDKLKIGGEGPLMVGIPAGRFLMGSPEDELDRYANEGPQHEVQIAQPLAMGVYAVTFNDYDLFCQHTGREKPYDEGWGRKNRTAINVFWQDAQDYCAWLYEQTGRSYRLPSEAEWEYACRARSQTPHYTGEDITKKQANFNKDVGKTAPVGAYPSNPFGLYDMYGNVWEWCQDTWHDNYQGAPADGSSWETDNSVLRGGAWFSGGWNCRSADRFHSDPPLRSNFTGFRLARGH</sequence>
<dbReference type="InterPro" id="IPR005532">
    <property type="entry name" value="SUMF_dom"/>
</dbReference>
<dbReference type="SUPFAM" id="SSF52200">
    <property type="entry name" value="Toll/Interleukin receptor TIR domain"/>
    <property type="match status" value="1"/>
</dbReference>
<feature type="domain" description="TIR" evidence="1">
    <location>
        <begin position="1"/>
        <end position="128"/>
    </location>
</feature>
<gene>
    <name evidence="2" type="ORF">SAMN05216302_100324</name>
</gene>
<dbReference type="InterPro" id="IPR016187">
    <property type="entry name" value="CTDL_fold"/>
</dbReference>
<keyword evidence="3" id="KW-1185">Reference proteome</keyword>
<dbReference type="InterPro" id="IPR042095">
    <property type="entry name" value="SUMF_sf"/>
</dbReference>
<organism evidence="2 3">
    <name type="scientific">Nitrosomonas aestuarii</name>
    <dbReference type="NCBI Taxonomy" id="52441"/>
    <lineage>
        <taxon>Bacteria</taxon>
        <taxon>Pseudomonadati</taxon>
        <taxon>Pseudomonadota</taxon>
        <taxon>Betaproteobacteria</taxon>
        <taxon>Nitrosomonadales</taxon>
        <taxon>Nitrosomonadaceae</taxon>
        <taxon>Nitrosomonas</taxon>
    </lineage>
</organism>
<protein>
    <submittedName>
        <fullName evidence="2">Formylglycine-generating enzyme, required for sulfatase activity, contains SUMF1/FGE domain</fullName>
    </submittedName>
</protein>
<dbReference type="OrthoDB" id="9768004at2"/>
<dbReference type="SUPFAM" id="SSF56436">
    <property type="entry name" value="C-type lectin-like"/>
    <property type="match status" value="1"/>
</dbReference>
<dbReference type="STRING" id="52441.SAMN05216302_100324"/>
<dbReference type="InterPro" id="IPR051043">
    <property type="entry name" value="Sulfatase_Mod_Factor_Kinase"/>
</dbReference>
<dbReference type="Pfam" id="PF13676">
    <property type="entry name" value="TIR_2"/>
    <property type="match status" value="1"/>
</dbReference>
<name>A0A1I3Y439_9PROT</name>
<dbReference type="EMBL" id="FOSP01000003">
    <property type="protein sequence ID" value="SFK26717.1"/>
    <property type="molecule type" value="Genomic_DNA"/>
</dbReference>
<evidence type="ECO:0000259" key="1">
    <source>
        <dbReference type="PROSITE" id="PS50104"/>
    </source>
</evidence>
<dbReference type="Proteomes" id="UP000199533">
    <property type="component" value="Unassembled WGS sequence"/>
</dbReference>
<evidence type="ECO:0000313" key="3">
    <source>
        <dbReference type="Proteomes" id="UP000199533"/>
    </source>
</evidence>
<evidence type="ECO:0000313" key="2">
    <source>
        <dbReference type="EMBL" id="SFK26717.1"/>
    </source>
</evidence>
<dbReference type="PANTHER" id="PTHR23150">
    <property type="entry name" value="SULFATASE MODIFYING FACTOR 1, 2"/>
    <property type="match status" value="1"/>
</dbReference>
<dbReference type="InterPro" id="IPR035897">
    <property type="entry name" value="Toll_tir_struct_dom_sf"/>
</dbReference>
<dbReference type="RefSeq" id="WP_090696957.1">
    <property type="nucleotide sequence ID" value="NZ_FOSP01000003.1"/>
</dbReference>
<dbReference type="AlphaFoldDB" id="A0A1I3Y439"/>
<accession>A0A1I3Y439</accession>
<dbReference type="Gene3D" id="3.40.50.10140">
    <property type="entry name" value="Toll/interleukin-1 receptor homology (TIR) domain"/>
    <property type="match status" value="1"/>
</dbReference>
<dbReference type="InterPro" id="IPR000157">
    <property type="entry name" value="TIR_dom"/>
</dbReference>
<dbReference type="PANTHER" id="PTHR23150:SF35">
    <property type="entry name" value="BLL6746 PROTEIN"/>
    <property type="match status" value="1"/>
</dbReference>
<dbReference type="Gene3D" id="3.90.1580.10">
    <property type="entry name" value="paralog of FGE (formylglycine-generating enzyme)"/>
    <property type="match status" value="1"/>
</dbReference>
<dbReference type="PROSITE" id="PS50104">
    <property type="entry name" value="TIR"/>
    <property type="match status" value="1"/>
</dbReference>
<dbReference type="Pfam" id="PF03781">
    <property type="entry name" value="FGE-sulfatase"/>
    <property type="match status" value="1"/>
</dbReference>